<evidence type="ECO:0000313" key="5">
    <source>
        <dbReference type="EMBL" id="UWZ78909.1"/>
    </source>
</evidence>
<dbReference type="SMART" id="SM00278">
    <property type="entry name" value="HhH1"/>
    <property type="match status" value="2"/>
</dbReference>
<dbReference type="Proteomes" id="UP001060414">
    <property type="component" value="Chromosome"/>
</dbReference>
<dbReference type="InterPro" id="IPR023319">
    <property type="entry name" value="Tex-like_HTH_dom_sf"/>
</dbReference>
<gene>
    <name evidence="5" type="ORF">L9S41_14645</name>
</gene>
<dbReference type="Gene3D" id="1.10.10.650">
    <property type="entry name" value="RuvA domain 2-like"/>
    <property type="match status" value="1"/>
</dbReference>
<dbReference type="InterPro" id="IPR023323">
    <property type="entry name" value="Tex-like_dom_sf"/>
</dbReference>
<dbReference type="InterPro" id="IPR006641">
    <property type="entry name" value="YqgF/RNaseH-like_dom"/>
</dbReference>
<evidence type="ECO:0000259" key="4">
    <source>
        <dbReference type="PROSITE" id="PS50126"/>
    </source>
</evidence>
<keyword evidence="2" id="KW-0234">DNA repair</keyword>
<dbReference type="Pfam" id="PF17674">
    <property type="entry name" value="HHH_9"/>
    <property type="match status" value="1"/>
</dbReference>
<dbReference type="PANTHER" id="PTHR10724">
    <property type="entry name" value="30S RIBOSOMAL PROTEIN S1"/>
    <property type="match status" value="1"/>
</dbReference>
<dbReference type="RefSeq" id="WP_260747271.1">
    <property type="nucleotide sequence ID" value="NZ_CP092109.1"/>
</dbReference>
<dbReference type="Pfam" id="PF00575">
    <property type="entry name" value="S1"/>
    <property type="match status" value="1"/>
</dbReference>
<dbReference type="Pfam" id="PF09371">
    <property type="entry name" value="Tex_N"/>
    <property type="match status" value="1"/>
</dbReference>
<dbReference type="InterPro" id="IPR055179">
    <property type="entry name" value="Tex-like_central_region"/>
</dbReference>
<dbReference type="Gene3D" id="3.30.420.140">
    <property type="entry name" value="YqgF/RNase H-like domain"/>
    <property type="match status" value="1"/>
</dbReference>
<dbReference type="InterPro" id="IPR012337">
    <property type="entry name" value="RNaseH-like_sf"/>
</dbReference>
<dbReference type="InterPro" id="IPR041692">
    <property type="entry name" value="HHH_9"/>
</dbReference>
<name>A0ABY5ZJ31_9BACT</name>
<dbReference type="SUPFAM" id="SSF47781">
    <property type="entry name" value="RuvA domain 2-like"/>
    <property type="match status" value="2"/>
</dbReference>
<evidence type="ECO:0000256" key="2">
    <source>
        <dbReference type="ARBA" id="ARBA00023204"/>
    </source>
</evidence>
<dbReference type="InterPro" id="IPR032639">
    <property type="entry name" value="Tex_YqgF"/>
</dbReference>
<dbReference type="InterPro" id="IPR018974">
    <property type="entry name" value="Tex-like_N"/>
</dbReference>
<dbReference type="InterPro" id="IPR044146">
    <property type="entry name" value="S1_Tex"/>
</dbReference>
<evidence type="ECO:0000256" key="3">
    <source>
        <dbReference type="SAM" id="MobiDB-lite"/>
    </source>
</evidence>
<dbReference type="Pfam" id="PF16921">
    <property type="entry name" value="Tex_YqgF"/>
    <property type="match status" value="1"/>
</dbReference>
<dbReference type="Gene3D" id="1.10.3500.10">
    <property type="entry name" value="Tex N-terminal region-like"/>
    <property type="match status" value="1"/>
</dbReference>
<dbReference type="InterPro" id="IPR012340">
    <property type="entry name" value="NA-bd_OB-fold"/>
</dbReference>
<reference evidence="5" key="1">
    <citation type="journal article" date="2022" name="Environ. Microbiol.">
        <title>Geoalkalibacter halelectricus SAP #1 sp. nov. possessing extracellular electron transfer and mineral#reducing capabilities from a haloalkaline environment.</title>
        <authorList>
            <person name="Yadav S."/>
            <person name="Singh R."/>
            <person name="Sundharam S.S."/>
            <person name="Chaudhary S."/>
            <person name="Krishnamurthi S."/>
            <person name="Patil S.A."/>
        </authorList>
    </citation>
    <scope>NUCLEOTIDE SEQUENCE</scope>
    <source>
        <strain evidence="5">SAP-1</strain>
    </source>
</reference>
<organism evidence="5 6">
    <name type="scientific">Geoalkalibacter halelectricus</name>
    <dbReference type="NCBI Taxonomy" id="2847045"/>
    <lineage>
        <taxon>Bacteria</taxon>
        <taxon>Pseudomonadati</taxon>
        <taxon>Thermodesulfobacteriota</taxon>
        <taxon>Desulfuromonadia</taxon>
        <taxon>Desulfuromonadales</taxon>
        <taxon>Geoalkalibacteraceae</taxon>
        <taxon>Geoalkalibacter</taxon>
    </lineage>
</organism>
<dbReference type="InterPro" id="IPR037027">
    <property type="entry name" value="YqgF/RNaseH-like_dom_sf"/>
</dbReference>
<dbReference type="SUPFAM" id="SSF158832">
    <property type="entry name" value="Tex N-terminal region-like"/>
    <property type="match status" value="1"/>
</dbReference>
<accession>A0ABY5ZJ31</accession>
<dbReference type="InterPro" id="IPR050437">
    <property type="entry name" value="Ribos_protein_bS1-like"/>
</dbReference>
<dbReference type="InterPro" id="IPR003029">
    <property type="entry name" value="S1_domain"/>
</dbReference>
<dbReference type="SUPFAM" id="SSF53098">
    <property type="entry name" value="Ribonuclease H-like"/>
    <property type="match status" value="1"/>
</dbReference>
<dbReference type="EMBL" id="CP092109">
    <property type="protein sequence ID" value="UWZ78909.1"/>
    <property type="molecule type" value="Genomic_DNA"/>
</dbReference>
<dbReference type="Pfam" id="PF12836">
    <property type="entry name" value="HHH_3"/>
    <property type="match status" value="1"/>
</dbReference>
<evidence type="ECO:0000256" key="1">
    <source>
        <dbReference type="ARBA" id="ARBA00022763"/>
    </source>
</evidence>
<dbReference type="SMART" id="SM00732">
    <property type="entry name" value="YqgFc"/>
    <property type="match status" value="1"/>
</dbReference>
<protein>
    <submittedName>
        <fullName evidence="5">RNA-binding transcriptional accessory protein</fullName>
    </submittedName>
</protein>
<dbReference type="InterPro" id="IPR010994">
    <property type="entry name" value="RuvA_2-like"/>
</dbReference>
<dbReference type="SMART" id="SM00316">
    <property type="entry name" value="S1"/>
    <property type="match status" value="1"/>
</dbReference>
<keyword evidence="6" id="KW-1185">Reference proteome</keyword>
<dbReference type="Gene3D" id="1.10.150.310">
    <property type="entry name" value="Tex RuvX-like domain-like"/>
    <property type="match status" value="1"/>
</dbReference>
<dbReference type="Pfam" id="PF22706">
    <property type="entry name" value="Tex_central_region"/>
    <property type="match status" value="1"/>
</dbReference>
<keyword evidence="1" id="KW-0227">DNA damage</keyword>
<dbReference type="Gene3D" id="2.40.50.140">
    <property type="entry name" value="Nucleic acid-binding proteins"/>
    <property type="match status" value="1"/>
</dbReference>
<dbReference type="PANTHER" id="PTHR10724:SF10">
    <property type="entry name" value="S1 RNA-BINDING DOMAIN-CONTAINING PROTEIN 1"/>
    <property type="match status" value="1"/>
</dbReference>
<proteinExistence type="predicted"/>
<dbReference type="CDD" id="cd05685">
    <property type="entry name" value="S1_Tex"/>
    <property type="match status" value="1"/>
</dbReference>
<evidence type="ECO:0000313" key="6">
    <source>
        <dbReference type="Proteomes" id="UP001060414"/>
    </source>
</evidence>
<feature type="region of interest" description="Disordered" evidence="3">
    <location>
        <begin position="721"/>
        <end position="766"/>
    </location>
</feature>
<dbReference type="InterPro" id="IPR003583">
    <property type="entry name" value="Hlx-hairpin-Hlx_DNA-bd_motif"/>
</dbReference>
<feature type="domain" description="S1 motif" evidence="4">
    <location>
        <begin position="649"/>
        <end position="718"/>
    </location>
</feature>
<dbReference type="SUPFAM" id="SSF50249">
    <property type="entry name" value="Nucleic acid-binding proteins"/>
    <property type="match status" value="1"/>
</dbReference>
<dbReference type="PROSITE" id="PS50126">
    <property type="entry name" value="S1"/>
    <property type="match status" value="1"/>
</dbReference>
<sequence length="766" mass="84024">MSMNQPSATDFISLLQQDTGLRPRQIEPTVALLEGGATVPFIARYRKEATGELDEVQIRLIEERLGYFKELDERRRAVLKSIEEQGKLTAELQARILGCRQKTELEDLYLPFKPKRRTKATIAREQGLEPLADAIFQALGAGIDLNQLAVAYVDPERGVADQTAALAGAGFILAERFAEAAEARALVRRLTWEQGVLRSQPQRGKEGAVSKYEMYYVFSEALKTIPSHRLLAMLRGEKEEILRLAIEAPEAEILGRLAQLLLPKASPCREWLQEIIADAYGRLIAPSIEVELRRQAKDQADEEAIRIFSENLRHLLLAAPAGSRRVLGVDPGLRTGSKLAAVDETGRFLEHLTIYPHTGGGRVDTAKQELLRLVEQHRIEMLAIGNGTAGREMEQFARACLKERGLKLPVVMVSEAGASVYSASDIAREEFPELDLTVRGAISIARRLQDPLAELVKVDPKSIGVGQYQHDVGQGALKKALDQVVESCVNYVGVDLNTASWALLGVVSGIGPALAKAIVEYRDAQGAFSERKQLLKVPRFGKKAFEQAAGFLRIRGGAQLLDNTAVHPERYTLVERMARDAGVNVAALIAQPGLLEQIDINRYVAGDVGLPTLRDILAELKKPGRDPRESFVAAGFREDVMEIGDLKVGMSLNGIVTNVAAFGAFVDIGVHQDGLVHVSQLADRFVKDPNEVVRVGQQVQVRVLEVDAQRKRIALTMRKGEIKAEGKTEGSPVPREASGKKQKTSASNPTTDLAAALEKSGFRVKR</sequence>